<evidence type="ECO:0000313" key="3">
    <source>
        <dbReference type="Proteomes" id="UP001215280"/>
    </source>
</evidence>
<keyword evidence="1" id="KW-0732">Signal</keyword>
<keyword evidence="3" id="KW-1185">Reference proteome</keyword>
<sequence>MCGSLSLVMAVSGCFGWWPSRPVDAKRKRKRLGSLSVVVFRHRRLFRGKFGLLILHSRPDSQRRPSEAAYGCEGTALHGGRATSSRLYNCIAPYIRPYGRNTVTVSRRLKNITGDLYLRS</sequence>
<evidence type="ECO:0000256" key="1">
    <source>
        <dbReference type="SAM" id="SignalP"/>
    </source>
</evidence>
<accession>A0AAD7NK27</accession>
<gene>
    <name evidence="2" type="ORF">DFH07DRAFT_396734</name>
</gene>
<reference evidence="2" key="1">
    <citation type="submission" date="2023-03" db="EMBL/GenBank/DDBJ databases">
        <title>Massive genome expansion in bonnet fungi (Mycena s.s.) driven by repeated elements and novel gene families across ecological guilds.</title>
        <authorList>
            <consortium name="Lawrence Berkeley National Laboratory"/>
            <person name="Harder C.B."/>
            <person name="Miyauchi S."/>
            <person name="Viragh M."/>
            <person name="Kuo A."/>
            <person name="Thoen E."/>
            <person name="Andreopoulos B."/>
            <person name="Lu D."/>
            <person name="Skrede I."/>
            <person name="Drula E."/>
            <person name="Henrissat B."/>
            <person name="Morin E."/>
            <person name="Kohler A."/>
            <person name="Barry K."/>
            <person name="LaButti K."/>
            <person name="Morin E."/>
            <person name="Salamov A."/>
            <person name="Lipzen A."/>
            <person name="Mereny Z."/>
            <person name="Hegedus B."/>
            <person name="Baldrian P."/>
            <person name="Stursova M."/>
            <person name="Weitz H."/>
            <person name="Taylor A."/>
            <person name="Grigoriev I.V."/>
            <person name="Nagy L.G."/>
            <person name="Martin F."/>
            <person name="Kauserud H."/>
        </authorList>
    </citation>
    <scope>NUCLEOTIDE SEQUENCE</scope>
    <source>
        <strain evidence="2">CBHHK188m</strain>
    </source>
</reference>
<organism evidence="2 3">
    <name type="scientific">Mycena maculata</name>
    <dbReference type="NCBI Taxonomy" id="230809"/>
    <lineage>
        <taxon>Eukaryota</taxon>
        <taxon>Fungi</taxon>
        <taxon>Dikarya</taxon>
        <taxon>Basidiomycota</taxon>
        <taxon>Agaricomycotina</taxon>
        <taxon>Agaricomycetes</taxon>
        <taxon>Agaricomycetidae</taxon>
        <taxon>Agaricales</taxon>
        <taxon>Marasmiineae</taxon>
        <taxon>Mycenaceae</taxon>
        <taxon>Mycena</taxon>
    </lineage>
</organism>
<feature type="chain" id="PRO_5042174029" description="Secreted protein" evidence="1">
    <location>
        <begin position="17"/>
        <end position="120"/>
    </location>
</feature>
<dbReference type="Proteomes" id="UP001215280">
    <property type="component" value="Unassembled WGS sequence"/>
</dbReference>
<proteinExistence type="predicted"/>
<feature type="signal peptide" evidence="1">
    <location>
        <begin position="1"/>
        <end position="16"/>
    </location>
</feature>
<evidence type="ECO:0000313" key="2">
    <source>
        <dbReference type="EMBL" id="KAJ7763640.1"/>
    </source>
</evidence>
<dbReference type="AlphaFoldDB" id="A0AAD7NK27"/>
<evidence type="ECO:0008006" key="4">
    <source>
        <dbReference type="Google" id="ProtNLM"/>
    </source>
</evidence>
<name>A0AAD7NK27_9AGAR</name>
<comment type="caution">
    <text evidence="2">The sequence shown here is derived from an EMBL/GenBank/DDBJ whole genome shotgun (WGS) entry which is preliminary data.</text>
</comment>
<dbReference type="EMBL" id="JARJLG010000040">
    <property type="protein sequence ID" value="KAJ7763640.1"/>
    <property type="molecule type" value="Genomic_DNA"/>
</dbReference>
<protein>
    <recommendedName>
        <fullName evidence="4">Secreted protein</fullName>
    </recommendedName>
</protein>